<reference evidence="2 3" key="1">
    <citation type="submission" date="2022-11" db="EMBL/GenBank/DDBJ databases">
        <authorList>
            <person name="Caiyu Z."/>
        </authorList>
    </citation>
    <scope>NUCLEOTIDE SEQUENCE [LARGE SCALE GENOMIC DNA]</scope>
    <source>
        <strain evidence="2 3">YR-4</strain>
    </source>
</reference>
<evidence type="ECO:0000259" key="1">
    <source>
        <dbReference type="Pfam" id="PF08281"/>
    </source>
</evidence>
<dbReference type="RefSeq" id="WP_268057117.1">
    <property type="nucleotide sequence ID" value="NZ_JAPOHA010000002.1"/>
</dbReference>
<keyword evidence="3" id="KW-1185">Reference proteome</keyword>
<proteinExistence type="predicted"/>
<evidence type="ECO:0000313" key="2">
    <source>
        <dbReference type="EMBL" id="MCY1713118.1"/>
    </source>
</evidence>
<dbReference type="Gene3D" id="1.10.10.10">
    <property type="entry name" value="Winged helix-like DNA-binding domain superfamily/Winged helix DNA-binding domain"/>
    <property type="match status" value="1"/>
</dbReference>
<dbReference type="EMBL" id="JAPOHA010000002">
    <property type="protein sequence ID" value="MCY1713118.1"/>
    <property type="molecule type" value="Genomic_DNA"/>
</dbReference>
<dbReference type="InterPro" id="IPR013249">
    <property type="entry name" value="RNA_pol_sigma70_r4_t2"/>
</dbReference>
<name>A0ABT4BQF9_9FIRM</name>
<feature type="domain" description="RNA polymerase sigma factor 70 region 4 type 2" evidence="1">
    <location>
        <begin position="28"/>
        <end position="57"/>
    </location>
</feature>
<gene>
    <name evidence="2" type="ORF">OUY18_02465</name>
</gene>
<dbReference type="Proteomes" id="UP001082703">
    <property type="component" value="Unassembled WGS sequence"/>
</dbReference>
<dbReference type="SUPFAM" id="SSF88659">
    <property type="entry name" value="Sigma3 and sigma4 domains of RNA polymerase sigma factors"/>
    <property type="match status" value="1"/>
</dbReference>
<dbReference type="Pfam" id="PF08281">
    <property type="entry name" value="Sigma70_r4_2"/>
    <property type="match status" value="1"/>
</dbReference>
<organism evidence="2 3">
    <name type="scientific">Caproiciproducens galactitolivorans</name>
    <dbReference type="NCBI Taxonomy" id="642589"/>
    <lineage>
        <taxon>Bacteria</taxon>
        <taxon>Bacillati</taxon>
        <taxon>Bacillota</taxon>
        <taxon>Clostridia</taxon>
        <taxon>Eubacteriales</taxon>
        <taxon>Acutalibacteraceae</taxon>
        <taxon>Caproiciproducens</taxon>
    </lineage>
</organism>
<evidence type="ECO:0000313" key="3">
    <source>
        <dbReference type="Proteomes" id="UP001082703"/>
    </source>
</evidence>
<comment type="caution">
    <text evidence="2">The sequence shown here is derived from an EMBL/GenBank/DDBJ whole genome shotgun (WGS) entry which is preliminary data.</text>
</comment>
<accession>A0ABT4BQF9</accession>
<sequence>MRRRKNNVSDDALGKLPAAGTDTAAALDLYRAIGRLPPRLKSMILLRYFEDMKLEEITRVTTVI</sequence>
<dbReference type="InterPro" id="IPR013324">
    <property type="entry name" value="RNA_pol_sigma_r3/r4-like"/>
</dbReference>
<dbReference type="InterPro" id="IPR036388">
    <property type="entry name" value="WH-like_DNA-bd_sf"/>
</dbReference>
<protein>
    <recommendedName>
        <fullName evidence="1">RNA polymerase sigma factor 70 region 4 type 2 domain-containing protein</fullName>
    </recommendedName>
</protein>